<gene>
    <name evidence="2" type="ORF">ASN18_1852</name>
</gene>
<dbReference type="EMBL" id="LNQR01000066">
    <property type="protein sequence ID" value="KWT85034.1"/>
    <property type="molecule type" value="Genomic_DNA"/>
</dbReference>
<dbReference type="SMART" id="SM00849">
    <property type="entry name" value="Lactamase_B"/>
    <property type="match status" value="1"/>
</dbReference>
<sequence>MIKVCFWGTRGSLPVSITADTIRAKIHRALKTARNFDTNTDESIEAFINGQLSFSEWGSYGGNTSCVELRDGGEYILCDAGSGLRDFGNFIMKSGRGKTPAVYNIFLSHLHWDHIHGFPFFTPAFIPGNKINIYGFHTELKETFIRQQEYPNFPVPLKVMRAAIDFHVLEPGKEYEIAGYKVMGIQQTHPGFSYGCSFVKNGKKIVYSTDSEHKDDTERLVKFFEGADLLIFDAQYSLFDAVETKESWGHSSNVLGVELSVSARVRRLCLFHHEPAYSDETIEQLYKDTVQFSQLTSPENPVKVDIAYDGLEIDI</sequence>
<evidence type="ECO:0000259" key="1">
    <source>
        <dbReference type="SMART" id="SM00849"/>
    </source>
</evidence>
<accession>A0ABR5SGX9</accession>
<evidence type="ECO:0000313" key="2">
    <source>
        <dbReference type="EMBL" id="KWT85034.1"/>
    </source>
</evidence>
<comment type="caution">
    <text evidence="2">The sequence shown here is derived from an EMBL/GenBank/DDBJ whole genome shotgun (WGS) entry which is preliminary data.</text>
</comment>
<protein>
    <submittedName>
        <fullName evidence="2">MBL fold metallo-hydrolase</fullName>
    </submittedName>
</protein>
<evidence type="ECO:0000313" key="3">
    <source>
        <dbReference type="Proteomes" id="UP000060487"/>
    </source>
</evidence>
<dbReference type="SUPFAM" id="SSF56281">
    <property type="entry name" value="Metallo-hydrolase/oxidoreductase"/>
    <property type="match status" value="1"/>
</dbReference>
<dbReference type="InterPro" id="IPR036866">
    <property type="entry name" value="RibonucZ/Hydroxyglut_hydro"/>
</dbReference>
<dbReference type="PANTHER" id="PTHR42663:SF4">
    <property type="entry name" value="SLL1036 PROTEIN"/>
    <property type="match status" value="1"/>
</dbReference>
<keyword evidence="3" id="KW-1185">Reference proteome</keyword>
<feature type="domain" description="Metallo-beta-lactamase" evidence="1">
    <location>
        <begin position="63"/>
        <end position="272"/>
    </location>
</feature>
<dbReference type="Gene3D" id="3.60.15.10">
    <property type="entry name" value="Ribonuclease Z/Hydroxyacylglutathione hydrolase-like"/>
    <property type="match status" value="1"/>
</dbReference>
<organism evidence="2 3">
    <name type="scientific">Candidatus Magnetominusculus xianensis</name>
    <dbReference type="NCBI Taxonomy" id="1748249"/>
    <lineage>
        <taxon>Bacteria</taxon>
        <taxon>Pseudomonadati</taxon>
        <taxon>Nitrospirota</taxon>
        <taxon>Nitrospiria</taxon>
        <taxon>Nitrospirales</taxon>
        <taxon>Nitrospiraceae</taxon>
        <taxon>Candidatus Magnetominusculus</taxon>
    </lineage>
</organism>
<dbReference type="Pfam" id="PF12706">
    <property type="entry name" value="Lactamase_B_2"/>
    <property type="match status" value="1"/>
</dbReference>
<name>A0ABR5SGX9_9BACT</name>
<proteinExistence type="predicted"/>
<dbReference type="Proteomes" id="UP000060487">
    <property type="component" value="Unassembled WGS sequence"/>
</dbReference>
<dbReference type="PANTHER" id="PTHR42663">
    <property type="entry name" value="HYDROLASE C777.06C-RELATED-RELATED"/>
    <property type="match status" value="1"/>
</dbReference>
<dbReference type="RefSeq" id="WP_085052463.1">
    <property type="nucleotide sequence ID" value="NZ_LNQR01000066.1"/>
</dbReference>
<dbReference type="CDD" id="cd07715">
    <property type="entry name" value="TaR3-like_MBL-fold"/>
    <property type="match status" value="1"/>
</dbReference>
<dbReference type="InterPro" id="IPR001279">
    <property type="entry name" value="Metallo-B-lactamas"/>
</dbReference>
<reference evidence="2 3" key="1">
    <citation type="submission" date="2015-11" db="EMBL/GenBank/DDBJ databases">
        <authorList>
            <person name="Lin W."/>
        </authorList>
    </citation>
    <scope>NUCLEOTIDE SEQUENCE [LARGE SCALE GENOMIC DNA]</scope>
    <source>
        <strain evidence="2 3">HCH-1</strain>
    </source>
</reference>